<organism evidence="1 2">
    <name type="scientific">Moellerella wisconsensis</name>
    <dbReference type="NCBI Taxonomy" id="158849"/>
    <lineage>
        <taxon>Bacteria</taxon>
        <taxon>Pseudomonadati</taxon>
        <taxon>Pseudomonadota</taxon>
        <taxon>Gammaproteobacteria</taxon>
        <taxon>Enterobacterales</taxon>
        <taxon>Morganellaceae</taxon>
        <taxon>Moellerella</taxon>
    </lineage>
</organism>
<evidence type="ECO:0000313" key="2">
    <source>
        <dbReference type="Proteomes" id="UP000829116"/>
    </source>
</evidence>
<dbReference type="InterPro" id="IPR002491">
    <property type="entry name" value="ABC_transptr_periplasmic_BD"/>
</dbReference>
<name>A0A9Q8V2B7_9GAMM</name>
<accession>A0A9Q8V2B7</accession>
<dbReference type="EMBL" id="CP093245">
    <property type="protein sequence ID" value="UNH29615.1"/>
    <property type="molecule type" value="Genomic_DNA"/>
</dbReference>
<dbReference type="PANTHER" id="PTHR30535">
    <property type="entry name" value="VITAMIN B12-BINDING PROTEIN"/>
    <property type="match status" value="1"/>
</dbReference>
<protein>
    <submittedName>
        <fullName evidence="1">ABC transporter substrate-binding protein</fullName>
    </submittedName>
</protein>
<dbReference type="SUPFAM" id="SSF53807">
    <property type="entry name" value="Helical backbone' metal receptor"/>
    <property type="match status" value="1"/>
</dbReference>
<dbReference type="CDD" id="cd01139">
    <property type="entry name" value="TroA_f"/>
    <property type="match status" value="1"/>
</dbReference>
<dbReference type="Gene3D" id="3.40.50.1980">
    <property type="entry name" value="Nitrogenase molybdenum iron protein domain"/>
    <property type="match status" value="2"/>
</dbReference>
<dbReference type="AlphaFoldDB" id="A0A9Q8V2B7"/>
<dbReference type="Pfam" id="PF01497">
    <property type="entry name" value="Peripla_BP_2"/>
    <property type="match status" value="1"/>
</dbReference>
<dbReference type="PANTHER" id="PTHR30535:SF34">
    <property type="entry name" value="MOLYBDATE-BINDING PROTEIN MOLA"/>
    <property type="match status" value="1"/>
</dbReference>
<reference evidence="1" key="1">
    <citation type="submission" date="2022-03" db="EMBL/GenBank/DDBJ databases">
        <title>ESBL-producing Moellerella wisconsensis and Escherichia marmotae isolated from wild game meat.</title>
        <authorList>
            <person name="Biggel M."/>
        </authorList>
    </citation>
    <scope>NUCLEOTIDE SEQUENCE</scope>
    <source>
        <strain evidence="1">W51</strain>
    </source>
</reference>
<evidence type="ECO:0000313" key="1">
    <source>
        <dbReference type="EMBL" id="UNH29615.1"/>
    </source>
</evidence>
<dbReference type="PROSITE" id="PS50983">
    <property type="entry name" value="FE_B12_PBP"/>
    <property type="match status" value="1"/>
</dbReference>
<gene>
    <name evidence="1" type="ORF">MNY72_09470</name>
</gene>
<proteinExistence type="predicted"/>
<sequence>MRRHLTPITKTISVALLAGAGLFASVTAWATTVVDAAGRTVEVPDNVNRILLGEGRLFSAVALLEGDKPLSRIVGWQGDLRKLDPQTYAVYRDKFPEIDNIPLIGGTSADSVSSEKVLTLNPDVAIFGLSGHGPGKNSELVGQLEKAGIPVVFVDFRNEPLKNTLPSMNILGKALNREQKAQQFAEFYQQQQDRVTNITAKIAEDKKPTVFIDLRAGSFEDCCSTAGNGNLGNFIDLAGGKNIAKHVLPGPLGSINLEKVIAEDPSIYIVTGAKAPGSKEAGVQLGAQSTADAAKTSLKKITERKGISSLSAVKDGRDYAIWHNYYNSPYNVIATQVFAKWFYPEQFSTLDPQKTLEELHSKFLAVEPTGIYWVSEK</sequence>
<dbReference type="InterPro" id="IPR050902">
    <property type="entry name" value="ABC_Transporter_SBP"/>
</dbReference>
<dbReference type="Proteomes" id="UP000829116">
    <property type="component" value="Chromosome"/>
</dbReference>